<dbReference type="AlphaFoldDB" id="A0A374NZA5"/>
<evidence type="ECO:0000313" key="6">
    <source>
        <dbReference type="Proteomes" id="UP000263014"/>
    </source>
</evidence>
<dbReference type="InterPro" id="IPR029044">
    <property type="entry name" value="Nucleotide-diphossugar_trans"/>
</dbReference>
<evidence type="ECO:0000313" key="5">
    <source>
        <dbReference type="EMBL" id="RGI97537.1"/>
    </source>
</evidence>
<dbReference type="EMBL" id="QSON01000019">
    <property type="protein sequence ID" value="RGI97537.1"/>
    <property type="molecule type" value="Genomic_DNA"/>
</dbReference>
<feature type="domain" description="Glycosyltransferase 2-like" evidence="4">
    <location>
        <begin position="4"/>
        <end position="163"/>
    </location>
</feature>
<dbReference type="Proteomes" id="UP000263014">
    <property type="component" value="Unassembled WGS sequence"/>
</dbReference>
<evidence type="ECO:0000256" key="1">
    <source>
        <dbReference type="ARBA" id="ARBA00006739"/>
    </source>
</evidence>
<organism evidence="5 6">
    <name type="scientific">Hungatella hathewayi</name>
    <dbReference type="NCBI Taxonomy" id="154046"/>
    <lineage>
        <taxon>Bacteria</taxon>
        <taxon>Bacillati</taxon>
        <taxon>Bacillota</taxon>
        <taxon>Clostridia</taxon>
        <taxon>Lachnospirales</taxon>
        <taxon>Lachnospiraceae</taxon>
        <taxon>Hungatella</taxon>
    </lineage>
</organism>
<sequence>MQYSVLMSVYEKEQADFLEIAIESILNQTVKTNDFVIVCDGPLNEQLENVLLNYKIKCPETFNIIKLDKNVGLGIALNEGLRYCKNDLVARMDSDDISVYNRMELQMTCFENDDKLAVCGGYIAEFKENPNEISSIRKVPCNHNDILTWAKKRNPMNHMTVMFRKQFVLDAGSYKKMDFAEDYYLWVRMLMNNDRMLNLNNILVMARIGNGMFQRRGGRQYVEKIYYMQNTFYKIGFINKREFCLNLFIRTINSLAPNLIRERIYKLFLRN</sequence>
<dbReference type="RefSeq" id="WP_117624391.1">
    <property type="nucleotide sequence ID" value="NZ_QSON01000019.1"/>
</dbReference>
<name>A0A374NZA5_9FIRM</name>
<keyword evidence="2" id="KW-0328">Glycosyltransferase</keyword>
<keyword evidence="3 5" id="KW-0808">Transferase</keyword>
<evidence type="ECO:0000256" key="3">
    <source>
        <dbReference type="ARBA" id="ARBA00022679"/>
    </source>
</evidence>
<dbReference type="InterPro" id="IPR001173">
    <property type="entry name" value="Glyco_trans_2-like"/>
</dbReference>
<dbReference type="SUPFAM" id="SSF53448">
    <property type="entry name" value="Nucleotide-diphospho-sugar transferases"/>
    <property type="match status" value="1"/>
</dbReference>
<comment type="similarity">
    <text evidence="1">Belongs to the glycosyltransferase 2 family.</text>
</comment>
<reference evidence="5 6" key="1">
    <citation type="submission" date="2018-08" db="EMBL/GenBank/DDBJ databases">
        <title>A genome reference for cultivated species of the human gut microbiota.</title>
        <authorList>
            <person name="Zou Y."/>
            <person name="Xue W."/>
            <person name="Luo G."/>
        </authorList>
    </citation>
    <scope>NUCLEOTIDE SEQUENCE [LARGE SCALE GENOMIC DNA]</scope>
    <source>
        <strain evidence="5 6">TM09-12</strain>
    </source>
</reference>
<dbReference type="Pfam" id="PF00535">
    <property type="entry name" value="Glycos_transf_2"/>
    <property type="match status" value="1"/>
</dbReference>
<dbReference type="PANTHER" id="PTHR43685:SF5">
    <property type="entry name" value="GLYCOSYLTRANSFERASE EPSE-RELATED"/>
    <property type="match status" value="1"/>
</dbReference>
<evidence type="ECO:0000259" key="4">
    <source>
        <dbReference type="Pfam" id="PF00535"/>
    </source>
</evidence>
<gene>
    <name evidence="5" type="ORF">DXD79_27400</name>
</gene>
<dbReference type="Gene3D" id="3.90.550.10">
    <property type="entry name" value="Spore Coat Polysaccharide Biosynthesis Protein SpsA, Chain A"/>
    <property type="match status" value="1"/>
</dbReference>
<evidence type="ECO:0000256" key="2">
    <source>
        <dbReference type="ARBA" id="ARBA00022676"/>
    </source>
</evidence>
<dbReference type="InterPro" id="IPR050834">
    <property type="entry name" value="Glycosyltransf_2"/>
</dbReference>
<dbReference type="GO" id="GO:0016757">
    <property type="term" value="F:glycosyltransferase activity"/>
    <property type="evidence" value="ECO:0007669"/>
    <property type="project" value="UniProtKB-KW"/>
</dbReference>
<accession>A0A374NZA5</accession>
<comment type="caution">
    <text evidence="5">The sequence shown here is derived from an EMBL/GenBank/DDBJ whole genome shotgun (WGS) entry which is preliminary data.</text>
</comment>
<protein>
    <submittedName>
        <fullName evidence="5">Glycosyltransferase</fullName>
    </submittedName>
</protein>
<dbReference type="PANTHER" id="PTHR43685">
    <property type="entry name" value="GLYCOSYLTRANSFERASE"/>
    <property type="match status" value="1"/>
</dbReference>
<proteinExistence type="inferred from homology"/>